<reference evidence="10" key="1">
    <citation type="submission" date="2016-04" db="EMBL/GenBank/DDBJ databases">
        <authorList>
            <person name="Nguyen H.D."/>
            <person name="Samba Siva P."/>
            <person name="Cullis J."/>
            <person name="Levesque C.A."/>
            <person name="Hambleton S."/>
        </authorList>
    </citation>
    <scope>NUCLEOTIDE SEQUENCE</scope>
    <source>
        <strain evidence="10">DAOMC 236426</strain>
    </source>
</reference>
<evidence type="ECO:0000256" key="2">
    <source>
        <dbReference type="ARBA" id="ARBA00022695"/>
    </source>
</evidence>
<evidence type="ECO:0008006" key="12">
    <source>
        <dbReference type="Google" id="ProtNLM"/>
    </source>
</evidence>
<dbReference type="Pfam" id="PF17917">
    <property type="entry name" value="RT_RNaseH"/>
    <property type="match status" value="1"/>
</dbReference>
<evidence type="ECO:0000259" key="8">
    <source>
        <dbReference type="Pfam" id="PF17917"/>
    </source>
</evidence>
<dbReference type="GO" id="GO:0016787">
    <property type="term" value="F:hydrolase activity"/>
    <property type="evidence" value="ECO:0007669"/>
    <property type="project" value="UniProtKB-KW"/>
</dbReference>
<dbReference type="PANTHER" id="PTHR37984:SF5">
    <property type="entry name" value="PROTEIN NYNRIN-LIKE"/>
    <property type="match status" value="1"/>
</dbReference>
<accession>A0A8X7MLV4</accession>
<keyword evidence="3" id="KW-0540">Nuclease</keyword>
<dbReference type="GO" id="GO:0003964">
    <property type="term" value="F:RNA-directed DNA polymerase activity"/>
    <property type="evidence" value="ECO:0007669"/>
    <property type="project" value="UniProtKB-KW"/>
</dbReference>
<keyword evidence="4" id="KW-0255">Endonuclease</keyword>
<evidence type="ECO:0000256" key="3">
    <source>
        <dbReference type="ARBA" id="ARBA00022722"/>
    </source>
</evidence>
<feature type="domain" description="Reverse transcriptase RNase H-like" evidence="8">
    <location>
        <begin position="273"/>
        <end position="333"/>
    </location>
</feature>
<name>A0A8X7MLV4_9BASI</name>
<dbReference type="SUPFAM" id="SSF56672">
    <property type="entry name" value="DNA/RNA polymerases"/>
    <property type="match status" value="1"/>
</dbReference>
<evidence type="ECO:0000259" key="9">
    <source>
        <dbReference type="Pfam" id="PF24626"/>
    </source>
</evidence>
<dbReference type="InterPro" id="IPR043502">
    <property type="entry name" value="DNA/RNA_pol_sf"/>
</dbReference>
<dbReference type="Proteomes" id="UP000077684">
    <property type="component" value="Unassembled WGS sequence"/>
</dbReference>
<keyword evidence="1" id="KW-0808">Transferase</keyword>
<protein>
    <recommendedName>
        <fullName evidence="12">Reverse transcriptase RNase H-like domain-containing protein</fullName>
    </recommendedName>
</protein>
<evidence type="ECO:0000256" key="6">
    <source>
        <dbReference type="ARBA" id="ARBA00022918"/>
    </source>
</evidence>
<dbReference type="InterPro" id="IPR050951">
    <property type="entry name" value="Retrovirus_Pol_polyprotein"/>
</dbReference>
<keyword evidence="2" id="KW-0548">Nucleotidyltransferase</keyword>
<reference evidence="10" key="2">
    <citation type="journal article" date="2019" name="IMA Fungus">
        <title>Genome sequencing and comparison of five Tilletia species to identify candidate genes for the detection of regulated species infecting wheat.</title>
        <authorList>
            <person name="Nguyen H.D.T."/>
            <person name="Sultana T."/>
            <person name="Kesanakurti P."/>
            <person name="Hambleton S."/>
        </authorList>
    </citation>
    <scope>NUCLEOTIDE SEQUENCE</scope>
    <source>
        <strain evidence="10">DAOMC 236426</strain>
    </source>
</reference>
<dbReference type="InterPro" id="IPR041373">
    <property type="entry name" value="RT_RNaseH"/>
</dbReference>
<gene>
    <name evidence="10" type="ORF">A4X06_0g7574</name>
</gene>
<dbReference type="PANTHER" id="PTHR37984">
    <property type="entry name" value="PROTEIN CBG26694"/>
    <property type="match status" value="1"/>
</dbReference>
<evidence type="ECO:0000313" key="11">
    <source>
        <dbReference type="Proteomes" id="UP000077684"/>
    </source>
</evidence>
<keyword evidence="6" id="KW-0695">RNA-directed DNA polymerase</keyword>
<dbReference type="GO" id="GO:0004519">
    <property type="term" value="F:endonuclease activity"/>
    <property type="evidence" value="ECO:0007669"/>
    <property type="project" value="UniProtKB-KW"/>
</dbReference>
<feature type="domain" description="Tf2-1-like SH3-like" evidence="9">
    <location>
        <begin position="102"/>
        <end position="160"/>
    </location>
</feature>
<dbReference type="Pfam" id="PF24626">
    <property type="entry name" value="SH3_Tf2-1"/>
    <property type="match status" value="1"/>
</dbReference>
<dbReference type="AlphaFoldDB" id="A0A8X7MLV4"/>
<dbReference type="InterPro" id="IPR056924">
    <property type="entry name" value="SH3_Tf2-1"/>
</dbReference>
<dbReference type="EMBL" id="LWDE02001360">
    <property type="protein sequence ID" value="KAE8241334.1"/>
    <property type="molecule type" value="Genomic_DNA"/>
</dbReference>
<proteinExistence type="predicted"/>
<keyword evidence="11" id="KW-1185">Reference proteome</keyword>
<evidence type="ECO:0000313" key="10">
    <source>
        <dbReference type="EMBL" id="KAE8241334.1"/>
    </source>
</evidence>
<evidence type="ECO:0000256" key="7">
    <source>
        <dbReference type="SAM" id="MobiDB-lite"/>
    </source>
</evidence>
<evidence type="ECO:0000256" key="4">
    <source>
        <dbReference type="ARBA" id="ARBA00022759"/>
    </source>
</evidence>
<evidence type="ECO:0000256" key="1">
    <source>
        <dbReference type="ARBA" id="ARBA00022679"/>
    </source>
</evidence>
<sequence length="380" mass="41482">MSSEGRAHWDRRLVPTVELAMNSTPSSVSGFRPLDLVFVSHPDVCHAVFDDDDHLGVSSFAERLAAAEERLGDARLAIARARAEQQRRYGRRRAAPVEMVVGDEVFVRLTDRPIPGLRVDKLDPRKAGPYRVQEILSPHRVRLELPADVGVGDEFSVEQLDLVPREPDPFFADRAALPVPPVDPPVLHGDAPVDDGGGSADLEAHPRLSGEGDSVAEVPSNRPARHRQLPPNLRGFDLGTVRSSSSSALADALRGPIFTSRTVDVDGVSVELRERPIAFLSRLTSVAEKKMVASELELCCLAWAFARFAHLLEGAEVTVVTDHAPLGAMLLSTAEIPYGPTISRCRALLMPHLPNLRFIHRPGHRHTNADALSRLPLPPS</sequence>
<organism evidence="10 11">
    <name type="scientific">Tilletia controversa</name>
    <name type="common">dwarf bunt fungus</name>
    <dbReference type="NCBI Taxonomy" id="13291"/>
    <lineage>
        <taxon>Eukaryota</taxon>
        <taxon>Fungi</taxon>
        <taxon>Dikarya</taxon>
        <taxon>Basidiomycota</taxon>
        <taxon>Ustilaginomycotina</taxon>
        <taxon>Exobasidiomycetes</taxon>
        <taxon>Tilletiales</taxon>
        <taxon>Tilletiaceae</taxon>
        <taxon>Tilletia</taxon>
    </lineage>
</organism>
<keyword evidence="5" id="KW-0378">Hydrolase</keyword>
<comment type="caution">
    <text evidence="10">The sequence shown here is derived from an EMBL/GenBank/DDBJ whole genome shotgun (WGS) entry which is preliminary data.</text>
</comment>
<evidence type="ECO:0000256" key="5">
    <source>
        <dbReference type="ARBA" id="ARBA00022801"/>
    </source>
</evidence>
<feature type="region of interest" description="Disordered" evidence="7">
    <location>
        <begin position="174"/>
        <end position="237"/>
    </location>
</feature>